<feature type="transmembrane region" description="Helical" evidence="8">
    <location>
        <begin position="453"/>
        <end position="477"/>
    </location>
</feature>
<evidence type="ECO:0000313" key="10">
    <source>
        <dbReference type="EMBL" id="KAJ1919879.1"/>
    </source>
</evidence>
<proteinExistence type="inferred from homology"/>
<dbReference type="OrthoDB" id="5086884at2759"/>
<keyword evidence="11" id="KW-1185">Reference proteome</keyword>
<dbReference type="InterPro" id="IPR050930">
    <property type="entry name" value="MFS_Vesicular_Transporter"/>
</dbReference>
<evidence type="ECO:0000256" key="7">
    <source>
        <dbReference type="SAM" id="MobiDB-lite"/>
    </source>
</evidence>
<protein>
    <recommendedName>
        <fullName evidence="9">Major facilitator superfamily (MFS) profile domain-containing protein</fullName>
    </recommendedName>
</protein>
<gene>
    <name evidence="10" type="ORF">H4219_001659</name>
</gene>
<feature type="transmembrane region" description="Helical" evidence="8">
    <location>
        <begin position="24"/>
        <end position="45"/>
    </location>
</feature>
<keyword evidence="6 8" id="KW-0472">Membrane</keyword>
<feature type="transmembrane region" description="Helical" evidence="8">
    <location>
        <begin position="422"/>
        <end position="441"/>
    </location>
</feature>
<dbReference type="GO" id="GO:0022857">
    <property type="term" value="F:transmembrane transporter activity"/>
    <property type="evidence" value="ECO:0007669"/>
    <property type="project" value="InterPro"/>
</dbReference>
<evidence type="ECO:0000259" key="9">
    <source>
        <dbReference type="PROSITE" id="PS50850"/>
    </source>
</evidence>
<evidence type="ECO:0000256" key="4">
    <source>
        <dbReference type="ARBA" id="ARBA00022692"/>
    </source>
</evidence>
<name>A0A9W8A0B7_9FUNG</name>
<feature type="transmembrane region" description="Helical" evidence="8">
    <location>
        <begin position="390"/>
        <end position="410"/>
    </location>
</feature>
<dbReference type="SUPFAM" id="SSF103473">
    <property type="entry name" value="MFS general substrate transporter"/>
    <property type="match status" value="1"/>
</dbReference>
<feature type="transmembrane region" description="Helical" evidence="8">
    <location>
        <begin position="65"/>
        <end position="84"/>
    </location>
</feature>
<evidence type="ECO:0000256" key="2">
    <source>
        <dbReference type="ARBA" id="ARBA00006829"/>
    </source>
</evidence>
<dbReference type="AlphaFoldDB" id="A0A9W8A0B7"/>
<feature type="transmembrane region" description="Helical" evidence="8">
    <location>
        <begin position="326"/>
        <end position="347"/>
    </location>
</feature>
<reference evidence="10" key="1">
    <citation type="submission" date="2022-07" db="EMBL/GenBank/DDBJ databases">
        <title>Phylogenomic reconstructions and comparative analyses of Kickxellomycotina fungi.</title>
        <authorList>
            <person name="Reynolds N.K."/>
            <person name="Stajich J.E."/>
            <person name="Barry K."/>
            <person name="Grigoriev I.V."/>
            <person name="Crous P."/>
            <person name="Smith M.E."/>
        </authorList>
    </citation>
    <scope>NUCLEOTIDE SEQUENCE</scope>
    <source>
        <strain evidence="10">NBRC 100468</strain>
    </source>
</reference>
<dbReference type="InterPro" id="IPR001958">
    <property type="entry name" value="Tet-R_TetA/multi-R_MdtG-like"/>
</dbReference>
<dbReference type="Pfam" id="PF07690">
    <property type="entry name" value="MFS_1"/>
    <property type="match status" value="1"/>
</dbReference>
<feature type="domain" description="Major facilitator superfamily (MFS) profile" evidence="9">
    <location>
        <begin position="26"/>
        <end position="480"/>
    </location>
</feature>
<dbReference type="CDD" id="cd17325">
    <property type="entry name" value="MFS_MdtG_SLC18_like"/>
    <property type="match status" value="1"/>
</dbReference>
<dbReference type="PRINTS" id="PR01035">
    <property type="entry name" value="TCRTETA"/>
</dbReference>
<feature type="transmembrane region" description="Helical" evidence="8">
    <location>
        <begin position="359"/>
        <end position="384"/>
    </location>
</feature>
<feature type="transmembrane region" description="Helical" evidence="8">
    <location>
        <begin position="288"/>
        <end position="306"/>
    </location>
</feature>
<dbReference type="InterPro" id="IPR020846">
    <property type="entry name" value="MFS_dom"/>
</dbReference>
<dbReference type="PANTHER" id="PTHR23506:SF23">
    <property type="entry name" value="GH10249P"/>
    <property type="match status" value="1"/>
</dbReference>
<evidence type="ECO:0000256" key="1">
    <source>
        <dbReference type="ARBA" id="ARBA00004141"/>
    </source>
</evidence>
<evidence type="ECO:0000256" key="6">
    <source>
        <dbReference type="ARBA" id="ARBA00023136"/>
    </source>
</evidence>
<dbReference type="InterPro" id="IPR011701">
    <property type="entry name" value="MFS"/>
</dbReference>
<comment type="similarity">
    <text evidence="2">Belongs to the major facilitator superfamily. Vesicular transporter family.</text>
</comment>
<keyword evidence="3" id="KW-0813">Transport</keyword>
<dbReference type="PROSITE" id="PS50850">
    <property type="entry name" value="MFS"/>
    <property type="match status" value="1"/>
</dbReference>
<comment type="caution">
    <text evidence="10">The sequence shown here is derived from an EMBL/GenBank/DDBJ whole genome shotgun (WGS) entry which is preliminary data.</text>
</comment>
<evidence type="ECO:0000256" key="3">
    <source>
        <dbReference type="ARBA" id="ARBA00022448"/>
    </source>
</evidence>
<evidence type="ECO:0000256" key="5">
    <source>
        <dbReference type="ARBA" id="ARBA00022989"/>
    </source>
</evidence>
<dbReference type="InterPro" id="IPR036259">
    <property type="entry name" value="MFS_trans_sf"/>
</dbReference>
<accession>A0A9W8A0B7</accession>
<dbReference type="Gene3D" id="1.20.1250.20">
    <property type="entry name" value="MFS general substrate transporter like domains"/>
    <property type="match status" value="2"/>
</dbReference>
<evidence type="ECO:0000256" key="8">
    <source>
        <dbReference type="SAM" id="Phobius"/>
    </source>
</evidence>
<feature type="transmembrane region" description="Helical" evidence="8">
    <location>
        <begin position="156"/>
        <end position="176"/>
    </location>
</feature>
<feature type="transmembrane region" description="Helical" evidence="8">
    <location>
        <begin position="182"/>
        <end position="201"/>
    </location>
</feature>
<dbReference type="EMBL" id="JANBPU010000020">
    <property type="protein sequence ID" value="KAJ1919879.1"/>
    <property type="molecule type" value="Genomic_DNA"/>
</dbReference>
<dbReference type="GO" id="GO:0016020">
    <property type="term" value="C:membrane"/>
    <property type="evidence" value="ECO:0007669"/>
    <property type="project" value="UniProtKB-SubCell"/>
</dbReference>
<dbReference type="Proteomes" id="UP001150538">
    <property type="component" value="Unassembled WGS sequence"/>
</dbReference>
<sequence length="482" mass="50778">MDSNSDTANNTIGSRYRRIVSHPYATLLVVSLTLLSDTLVYGIIIPALPDILQKQWHLTKRYNGLLFGAFGLGVLVGAPLSAIISDRRSIRKELIAVGLLGLALASGVFSIATAFWQLMVARLFMGLSSGVAWSVGLGLLAHTFPKERMGPAMGTASSAYTLGFLGGPVVGGYLYNIGGLKIIASFIAVIAGINLVALFILKESTSVSFSRENSSTLLEAGDEPSSSDQARSNEHTPLLLGQKQSSQQQSPSATDGQNARPSPTTSMVSVASSATNKASFRSLVSDPVVLFCLFVTIVESGCVGSLEPVLPLHLSQKYDLSPGTIGWIFMFLVIPGIVAGPVLGALSDNPTILRFMGSYGRYGIVGISCLVAGIAFCLVGISGNIVVTEIFLACTGFAASASMIPIMSSLGARAEVAESSNAYIHIYALWNMSYSLGVFLFPPLASLCFAELGFAWTCAMLGAFMFLCGVLVFLTMASRGSL</sequence>
<organism evidence="10 11">
    <name type="scientific">Mycoemilia scoparia</name>
    <dbReference type="NCBI Taxonomy" id="417184"/>
    <lineage>
        <taxon>Eukaryota</taxon>
        <taxon>Fungi</taxon>
        <taxon>Fungi incertae sedis</taxon>
        <taxon>Zoopagomycota</taxon>
        <taxon>Kickxellomycotina</taxon>
        <taxon>Kickxellomycetes</taxon>
        <taxon>Kickxellales</taxon>
        <taxon>Kickxellaceae</taxon>
        <taxon>Mycoemilia</taxon>
    </lineage>
</organism>
<feature type="compositionally biased region" description="Low complexity" evidence="7">
    <location>
        <begin position="242"/>
        <end position="252"/>
    </location>
</feature>
<feature type="region of interest" description="Disordered" evidence="7">
    <location>
        <begin position="241"/>
        <end position="268"/>
    </location>
</feature>
<dbReference type="PANTHER" id="PTHR23506">
    <property type="entry name" value="GH10249P"/>
    <property type="match status" value="1"/>
</dbReference>
<feature type="transmembrane region" description="Helical" evidence="8">
    <location>
        <begin position="123"/>
        <end position="144"/>
    </location>
</feature>
<keyword evidence="5 8" id="KW-1133">Transmembrane helix</keyword>
<evidence type="ECO:0000313" key="11">
    <source>
        <dbReference type="Proteomes" id="UP001150538"/>
    </source>
</evidence>
<feature type="transmembrane region" description="Helical" evidence="8">
    <location>
        <begin position="96"/>
        <end position="117"/>
    </location>
</feature>
<keyword evidence="4 8" id="KW-0812">Transmembrane</keyword>
<comment type="subcellular location">
    <subcellularLocation>
        <location evidence="1">Membrane</location>
        <topology evidence="1">Multi-pass membrane protein</topology>
    </subcellularLocation>
</comment>